<name>A0A1B2F9L1_PSEPU</name>
<evidence type="ECO:0000313" key="1">
    <source>
        <dbReference type="EMBL" id="ANY88927.1"/>
    </source>
</evidence>
<dbReference type="AlphaFoldDB" id="A0A1B2F9L1"/>
<sequence length="102" mass="11541">MATRYDRIVKDDPTASMTLNHKALAVALGMMTQEKVRGLSLTRRLCWVAHVQRNGVLHQKEFPFGEKAQAIAWLLCTRAQLQLEGNDINQRGRWKRSPAVAA</sequence>
<accession>A0A1B2F9L1</accession>
<protein>
    <submittedName>
        <fullName evidence="1">Uncharacterized protein</fullName>
    </submittedName>
</protein>
<dbReference type="RefSeq" id="WP_099593803.1">
    <property type="nucleotide sequence ID" value="NZ_CP016634.1"/>
</dbReference>
<organism evidence="1">
    <name type="scientific">Pseudomonas putida</name>
    <name type="common">Arthrobacter siderocapsulatus</name>
    <dbReference type="NCBI Taxonomy" id="303"/>
    <lineage>
        <taxon>Bacteria</taxon>
        <taxon>Pseudomonadati</taxon>
        <taxon>Pseudomonadota</taxon>
        <taxon>Gammaproteobacteria</taxon>
        <taxon>Pseudomonadales</taxon>
        <taxon>Pseudomonadaceae</taxon>
        <taxon>Pseudomonas</taxon>
    </lineage>
</organism>
<proteinExistence type="predicted"/>
<dbReference type="EMBL" id="CP016634">
    <property type="protein sequence ID" value="ANY88927.1"/>
    <property type="molecule type" value="Genomic_DNA"/>
</dbReference>
<reference evidence="1" key="1">
    <citation type="submission" date="2016-07" db="EMBL/GenBank/DDBJ databases">
        <title>New class B carbapenemase carried by novel plasmid in Pseudomonas putida enviromental strain in eastern Amazonia.</title>
        <authorList>
            <person name="Souza C.O."/>
            <person name="Lima K.V."/>
            <person name="Brasiliense D.M."/>
            <person name="Perez-Chaparro P.J."/>
            <person name="Mamizuka E.M."/>
            <person name="Lima M.O."/>
            <person name="Lima L.N."/>
            <person name="McCulloch J.A."/>
        </authorList>
    </citation>
    <scope>NUCLEOTIDE SEQUENCE [LARGE SCALE GENOMIC DNA]</scope>
    <source>
        <strain evidence="1">IEC33019</strain>
    </source>
</reference>
<gene>
    <name evidence="1" type="ORF">IEC33019_3402</name>
</gene>